<dbReference type="FunFam" id="3.30.70.20:FF:000035">
    <property type="entry name" value="Iron hydrogenase 1"/>
    <property type="match status" value="1"/>
</dbReference>
<dbReference type="PROSITE" id="PS51669">
    <property type="entry name" value="4FE4S_MOW_BIS_MGD"/>
    <property type="match status" value="1"/>
</dbReference>
<dbReference type="PANTHER" id="PTHR24960">
    <property type="entry name" value="PHOTOSYSTEM I IRON-SULFUR CENTER-RELATED"/>
    <property type="match status" value="1"/>
</dbReference>
<sequence length="323" mass="35117">MTIQDDTVRRTGMSVPLAPPRRLVELSIDGETIAVPEGETILTACETAGKDIPTLCYGDTLTPKNACRVCVVELEGARVLAPACSRKVEAGMVVKTDSERARHSRKLVLELLASSVDLSTTPRAAEWLESYGAEPERFGPAAAPAAIGERDKLHAGAHELPSGEAAATVHQPPKVDNELYVRDYAKCILCYKCVDACGEQWQNTFAIGVAGRGFDARISTEHNNPLPDSACVYCGNCIEVCPTGALSFKSEFDRRAEGSWDESRQTQTTTICTYCGVGCNVTLHVQDNEIVKVTSPHENPVTHGNLCIKGRFGFQHVQNRRRD</sequence>
<dbReference type="EMBL" id="PVZC01000007">
    <property type="protein sequence ID" value="PRX96498.1"/>
    <property type="molecule type" value="Genomic_DNA"/>
</dbReference>
<dbReference type="InterPro" id="IPR027467">
    <property type="entry name" value="MopterinOxRdtase_cofactor_BS"/>
</dbReference>
<dbReference type="InterPro" id="IPR001041">
    <property type="entry name" value="2Fe-2S_ferredoxin-type"/>
</dbReference>
<feature type="domain" description="4Fe-4S Mo/W bis-MGD-type" evidence="8">
    <location>
        <begin position="265"/>
        <end position="321"/>
    </location>
</feature>
<dbReference type="Pfam" id="PF13510">
    <property type="entry name" value="Fer2_4"/>
    <property type="match status" value="1"/>
</dbReference>
<dbReference type="CDD" id="cd00207">
    <property type="entry name" value="fer2"/>
    <property type="match status" value="1"/>
</dbReference>
<evidence type="ECO:0000256" key="5">
    <source>
        <dbReference type="ARBA" id="ARBA00023014"/>
    </source>
</evidence>
<evidence type="ECO:0000259" key="7">
    <source>
        <dbReference type="PROSITE" id="PS51379"/>
    </source>
</evidence>
<dbReference type="InterPro" id="IPR036010">
    <property type="entry name" value="2Fe-2S_ferredoxin-like_sf"/>
</dbReference>
<dbReference type="PROSITE" id="PS51085">
    <property type="entry name" value="2FE2S_FER_2"/>
    <property type="match status" value="1"/>
</dbReference>
<dbReference type="Pfam" id="PF04879">
    <property type="entry name" value="Molybdop_Fe4S4"/>
    <property type="match status" value="1"/>
</dbReference>
<proteinExistence type="predicted"/>
<evidence type="ECO:0000256" key="4">
    <source>
        <dbReference type="ARBA" id="ARBA00023004"/>
    </source>
</evidence>
<feature type="domain" description="2Fe-2S ferredoxin-type" evidence="6">
    <location>
        <begin position="22"/>
        <end position="100"/>
    </location>
</feature>
<dbReference type="AlphaFoldDB" id="A0A2T0PYA2"/>
<feature type="domain" description="4Fe-4S ferredoxin-type" evidence="7">
    <location>
        <begin position="223"/>
        <end position="251"/>
    </location>
</feature>
<dbReference type="FunFam" id="2.20.25.90:FF:000001">
    <property type="entry name" value="Formate dehydrogenase subunit alpha"/>
    <property type="match status" value="1"/>
</dbReference>
<dbReference type="GO" id="GO:0016491">
    <property type="term" value="F:oxidoreductase activity"/>
    <property type="evidence" value="ECO:0007669"/>
    <property type="project" value="InterPro"/>
</dbReference>
<dbReference type="Gene3D" id="3.10.20.740">
    <property type="match status" value="1"/>
</dbReference>
<dbReference type="InterPro" id="IPR050157">
    <property type="entry name" value="PSI_iron-sulfur_center"/>
</dbReference>
<dbReference type="InterPro" id="IPR006963">
    <property type="entry name" value="Mopterin_OxRdtase_4Fe-4S_dom"/>
</dbReference>
<dbReference type="InterPro" id="IPR054351">
    <property type="entry name" value="NADH_UbQ_OxRdtase_ferredoxin"/>
</dbReference>
<dbReference type="PANTHER" id="PTHR24960:SF84">
    <property type="entry name" value="HYDROGENASE SUBUNIT"/>
    <property type="match status" value="1"/>
</dbReference>
<gene>
    <name evidence="9" type="ORF">CLV72_10718</name>
</gene>
<keyword evidence="1" id="KW-0004">4Fe-4S</keyword>
<evidence type="ECO:0000256" key="1">
    <source>
        <dbReference type="ARBA" id="ARBA00022485"/>
    </source>
</evidence>
<evidence type="ECO:0000313" key="9">
    <source>
        <dbReference type="EMBL" id="PRX96498.1"/>
    </source>
</evidence>
<dbReference type="Gene3D" id="2.20.25.90">
    <property type="entry name" value="ADC-like domains"/>
    <property type="match status" value="1"/>
</dbReference>
<evidence type="ECO:0000259" key="6">
    <source>
        <dbReference type="PROSITE" id="PS51085"/>
    </source>
</evidence>
<protein>
    <submittedName>
        <fullName evidence="9">NAD-dependent formate dehydrogenase iron-sulfur protein</fullName>
    </submittedName>
</protein>
<keyword evidence="2" id="KW-0479">Metal-binding</keyword>
<dbReference type="GO" id="GO:0046872">
    <property type="term" value="F:metal ion binding"/>
    <property type="evidence" value="ECO:0007669"/>
    <property type="project" value="UniProtKB-KW"/>
</dbReference>
<keyword evidence="5" id="KW-0411">Iron-sulfur</keyword>
<dbReference type="InterPro" id="IPR017900">
    <property type="entry name" value="4Fe4S_Fe_S_CS"/>
</dbReference>
<name>A0A2T0PYA2_9ACTN</name>
<dbReference type="PROSITE" id="PS00551">
    <property type="entry name" value="MOLYBDOPTERIN_PROK_1"/>
    <property type="match status" value="1"/>
</dbReference>
<keyword evidence="10" id="KW-1185">Reference proteome</keyword>
<organism evidence="9 10">
    <name type="scientific">Allonocardiopsis opalescens</name>
    <dbReference type="NCBI Taxonomy" id="1144618"/>
    <lineage>
        <taxon>Bacteria</taxon>
        <taxon>Bacillati</taxon>
        <taxon>Actinomycetota</taxon>
        <taxon>Actinomycetes</taxon>
        <taxon>Streptosporangiales</taxon>
        <taxon>Allonocardiopsis</taxon>
    </lineage>
</organism>
<dbReference type="SMART" id="SM00926">
    <property type="entry name" value="Molybdop_Fe4S4"/>
    <property type="match status" value="1"/>
</dbReference>
<keyword evidence="3" id="KW-0677">Repeat</keyword>
<dbReference type="SUPFAM" id="SSF54292">
    <property type="entry name" value="2Fe-2S ferredoxin-like"/>
    <property type="match status" value="1"/>
</dbReference>
<evidence type="ECO:0000256" key="3">
    <source>
        <dbReference type="ARBA" id="ARBA00022737"/>
    </source>
</evidence>
<dbReference type="Gene3D" id="3.30.70.20">
    <property type="match status" value="1"/>
</dbReference>
<dbReference type="InterPro" id="IPR017896">
    <property type="entry name" value="4Fe4S_Fe-S-bd"/>
</dbReference>
<dbReference type="Proteomes" id="UP000237846">
    <property type="component" value="Unassembled WGS sequence"/>
</dbReference>
<comment type="caution">
    <text evidence="9">The sequence shown here is derived from an EMBL/GenBank/DDBJ whole genome shotgun (WGS) entry which is preliminary data.</text>
</comment>
<dbReference type="PROSITE" id="PS51379">
    <property type="entry name" value="4FE4S_FER_2"/>
    <property type="match status" value="1"/>
</dbReference>
<dbReference type="Pfam" id="PF22117">
    <property type="entry name" value="Fer4_Nqo3"/>
    <property type="match status" value="1"/>
</dbReference>
<evidence type="ECO:0000313" key="10">
    <source>
        <dbReference type="Proteomes" id="UP000237846"/>
    </source>
</evidence>
<dbReference type="GO" id="GO:0051539">
    <property type="term" value="F:4 iron, 4 sulfur cluster binding"/>
    <property type="evidence" value="ECO:0007669"/>
    <property type="project" value="UniProtKB-KW"/>
</dbReference>
<dbReference type="SUPFAM" id="SSF54862">
    <property type="entry name" value="4Fe-4S ferredoxins"/>
    <property type="match status" value="1"/>
</dbReference>
<evidence type="ECO:0000256" key="2">
    <source>
        <dbReference type="ARBA" id="ARBA00022723"/>
    </source>
</evidence>
<accession>A0A2T0PYA2</accession>
<reference evidence="9 10" key="1">
    <citation type="submission" date="2018-03" db="EMBL/GenBank/DDBJ databases">
        <title>Genomic Encyclopedia of Archaeal and Bacterial Type Strains, Phase II (KMG-II): from individual species to whole genera.</title>
        <authorList>
            <person name="Goeker M."/>
        </authorList>
    </citation>
    <scope>NUCLEOTIDE SEQUENCE [LARGE SCALE GENOMIC DNA]</scope>
    <source>
        <strain evidence="9 10">DSM 45601</strain>
    </source>
</reference>
<dbReference type="SUPFAM" id="SSF53706">
    <property type="entry name" value="Formate dehydrogenase/DMSO reductase, domains 1-3"/>
    <property type="match status" value="1"/>
</dbReference>
<keyword evidence="4" id="KW-0408">Iron</keyword>
<dbReference type="FunFam" id="3.10.20.740:FF:000003">
    <property type="entry name" value="Formate dehydrogenase subunit alpha"/>
    <property type="match status" value="1"/>
</dbReference>
<evidence type="ECO:0000259" key="8">
    <source>
        <dbReference type="PROSITE" id="PS51669"/>
    </source>
</evidence>
<dbReference type="PROSITE" id="PS00198">
    <property type="entry name" value="4FE4S_FER_1"/>
    <property type="match status" value="1"/>
</dbReference>